<dbReference type="PANTHER" id="PTHR21178">
    <property type="entry name" value="CILIA- AND FLAGELLA-ASSOCIATED PROTEIN 61"/>
    <property type="match status" value="1"/>
</dbReference>
<feature type="compositionally biased region" description="Acidic residues" evidence="1">
    <location>
        <begin position="275"/>
        <end position="306"/>
    </location>
</feature>
<dbReference type="InterPro" id="IPR032151">
    <property type="entry name" value="CFAP61_N"/>
</dbReference>
<name>A0AAE0FYN5_9CHLO</name>
<feature type="region of interest" description="Disordered" evidence="1">
    <location>
        <begin position="275"/>
        <end position="383"/>
    </location>
</feature>
<evidence type="ECO:0000313" key="6">
    <source>
        <dbReference type="Proteomes" id="UP001190700"/>
    </source>
</evidence>
<protein>
    <recommendedName>
        <fullName evidence="7">Cilia- and flagella-associated protein 61 N-terminal domain-containing protein</fullName>
    </recommendedName>
</protein>
<dbReference type="InterPro" id="IPR036188">
    <property type="entry name" value="FAD/NAD-bd_sf"/>
</dbReference>
<dbReference type="InterPro" id="IPR056299">
    <property type="entry name" value="CFAP61_dimer"/>
</dbReference>
<dbReference type="AlphaFoldDB" id="A0AAE0FYN5"/>
<evidence type="ECO:0000259" key="4">
    <source>
        <dbReference type="Pfam" id="PF23150"/>
    </source>
</evidence>
<dbReference type="Gene3D" id="3.50.50.60">
    <property type="entry name" value="FAD/NAD(P)-binding domain"/>
    <property type="match status" value="2"/>
</dbReference>
<sequence length="1099" mass="120514">MEFHRPVVVRPSATYEQGAIEQLFLENDENTAIFGKISVGNLIENAVLSLTASCTQTGALVGYIALLTGPAKVAPKGVDVDAAQKWLSTEAAKCGHEAARTLWVKTLFVKKGFETTAPKALLQGAFTAKIDVSCIFLSGPEVVEAQPNFSSLYTTVGLSMEYQLGLYECRRQKIRPPLLVRRACVEDHDDLVPVLQRAAARSSALTSLPPFTAPEEDFALARLISAQDDAHCVLVAEDEGKLVGVMALSSDINVKQLQKAFELDMFDNLMEVSGEEEEVPVDFDDDGKEPEPEPEAPPEPAEVEEGGEPKEGEEVPAEGAEAADAPPAEGAAEPSAVEGEVPPPVEGEEGAAPVATEGEEAGEEVPAPVEEPEPEPEPEPEEDENAIVPSVAFAISMFCLDPQYDTESMDFLEPAFNAYADKDYCLLTLPHQAHEPYLLRQFTRVMPRSDTSFPEVLYLTHRAGLIADYKVLLATESHLDEVRSLLVAQENRKTLYNDFLEGLGSSSMVICCQGQVIGMTIVEKDVDLSYLGSNFELESCIALQYHGVDTFALLKYFVLNPIFNHHRRLFLMELMRLKGASVLILKVQQPHDMVPEVVLPDFFQVPSWHLTDMGGNHVRRRRHHMEADSVTGLRWFSGINKVTTRVPSPPAEWPCGSRTAQWSSLRTVFTFRDGAETGSAGQAHRECAHRGGGSLETGLACLSLLQVTIVDERMVELDREAHEIVLESGRRLPYEVLLLTTGLQDQTRYRLGIEVNDPVPVYNLLEILNSLTEEEASGLEGIIVYGSSFEAMQCLQTLGQRGVPSEAVSHIMPPTEMQAAQVVKKGLEKAYDMEQVFDMAQFSQMRLMRVDFDEQGATAVFDKEGQTVSVGADIVITCDAPDVDPDIFRSLNSNSIVYDGRLVVDNEFRTNDPDIYGAGSLCKFSRKFGKCPNMEYFNALEVGRQLASSIVTRFSGNVGEDHLPILILPKAVGGVIPGKINAFYLALPHVFAKACFGDLPGGKSYSRSKEGYFCLQVDKGGIIAGLVYCGKRPVNIHKMSLLMGLPAEFLDLNKNFPQRTAALCLKPVHPCPPSCASHISITKPTRKTTPLLPEPHWAT</sequence>
<feature type="domain" description="CFAP61 dimerisation" evidence="4">
    <location>
        <begin position="968"/>
        <end position="1051"/>
    </location>
</feature>
<reference evidence="5 6" key="1">
    <citation type="journal article" date="2015" name="Genome Biol. Evol.">
        <title>Comparative Genomics of a Bacterivorous Green Alga Reveals Evolutionary Causalities and Consequences of Phago-Mixotrophic Mode of Nutrition.</title>
        <authorList>
            <person name="Burns J.A."/>
            <person name="Paasch A."/>
            <person name="Narechania A."/>
            <person name="Kim E."/>
        </authorList>
    </citation>
    <scope>NUCLEOTIDE SEQUENCE [LARGE SCALE GENOMIC DNA]</scope>
    <source>
        <strain evidence="5 6">PLY_AMNH</strain>
    </source>
</reference>
<feature type="domain" description="Cilia- and flagella-associated protein 61 N-terminal" evidence="3">
    <location>
        <begin position="9"/>
        <end position="270"/>
    </location>
</feature>
<dbReference type="SUPFAM" id="SSF51905">
    <property type="entry name" value="FAD/NAD(P)-binding domain"/>
    <property type="match status" value="1"/>
</dbReference>
<evidence type="ECO:0000259" key="3">
    <source>
        <dbReference type="Pfam" id="PF16092"/>
    </source>
</evidence>
<dbReference type="InterPro" id="IPR016181">
    <property type="entry name" value="Acyl_CoA_acyltransferase"/>
</dbReference>
<keyword evidence="6" id="KW-1185">Reference proteome</keyword>
<dbReference type="EMBL" id="LGRX02011806">
    <property type="protein sequence ID" value="KAK3268481.1"/>
    <property type="molecule type" value="Genomic_DNA"/>
</dbReference>
<dbReference type="InterPro" id="IPR038884">
    <property type="entry name" value="CFAP61"/>
</dbReference>
<dbReference type="PANTHER" id="PTHR21178:SF8">
    <property type="entry name" value="CILIA- AND FLAGELLA-ASSOCIATED PROTEIN 61"/>
    <property type="match status" value="1"/>
</dbReference>
<organism evidence="5 6">
    <name type="scientific">Cymbomonas tetramitiformis</name>
    <dbReference type="NCBI Taxonomy" id="36881"/>
    <lineage>
        <taxon>Eukaryota</taxon>
        <taxon>Viridiplantae</taxon>
        <taxon>Chlorophyta</taxon>
        <taxon>Pyramimonadophyceae</taxon>
        <taxon>Pyramimonadales</taxon>
        <taxon>Pyramimonadaceae</taxon>
        <taxon>Cymbomonas</taxon>
    </lineage>
</organism>
<accession>A0AAE0FYN5</accession>
<dbReference type="GO" id="GO:0016491">
    <property type="term" value="F:oxidoreductase activity"/>
    <property type="evidence" value="ECO:0007669"/>
    <property type="project" value="InterPro"/>
</dbReference>
<dbReference type="Pfam" id="PF07992">
    <property type="entry name" value="Pyr_redox_2"/>
    <property type="match status" value="1"/>
</dbReference>
<feature type="domain" description="FAD/NAD(P)-binding" evidence="2">
    <location>
        <begin position="710"/>
        <end position="922"/>
    </location>
</feature>
<dbReference type="Pfam" id="PF16092">
    <property type="entry name" value="CFAP61_N"/>
    <property type="match status" value="1"/>
</dbReference>
<gene>
    <name evidence="5" type="ORF">CYMTET_23019</name>
</gene>
<proteinExistence type="predicted"/>
<feature type="compositionally biased region" description="Acidic residues" evidence="1">
    <location>
        <begin position="370"/>
        <end position="383"/>
    </location>
</feature>
<evidence type="ECO:0000313" key="5">
    <source>
        <dbReference type="EMBL" id="KAK3268481.1"/>
    </source>
</evidence>
<feature type="compositionally biased region" description="Low complexity" evidence="1">
    <location>
        <begin position="317"/>
        <end position="340"/>
    </location>
</feature>
<dbReference type="InterPro" id="IPR023753">
    <property type="entry name" value="FAD/NAD-binding_dom"/>
</dbReference>
<dbReference type="SUPFAM" id="SSF55729">
    <property type="entry name" value="Acyl-CoA N-acyltransferases (Nat)"/>
    <property type="match status" value="1"/>
</dbReference>
<evidence type="ECO:0008006" key="7">
    <source>
        <dbReference type="Google" id="ProtNLM"/>
    </source>
</evidence>
<dbReference type="Gene3D" id="3.40.630.30">
    <property type="match status" value="1"/>
</dbReference>
<dbReference type="Pfam" id="PF23150">
    <property type="entry name" value="CFAP61_dimer"/>
    <property type="match status" value="1"/>
</dbReference>
<comment type="caution">
    <text evidence="5">The sequence shown here is derived from an EMBL/GenBank/DDBJ whole genome shotgun (WGS) entry which is preliminary data.</text>
</comment>
<dbReference type="Proteomes" id="UP001190700">
    <property type="component" value="Unassembled WGS sequence"/>
</dbReference>
<evidence type="ECO:0000259" key="2">
    <source>
        <dbReference type="Pfam" id="PF07992"/>
    </source>
</evidence>
<evidence type="ECO:0000256" key="1">
    <source>
        <dbReference type="SAM" id="MobiDB-lite"/>
    </source>
</evidence>